<dbReference type="RefSeq" id="WP_157590072.1">
    <property type="nucleotide sequence ID" value="NZ_WPIN01000021.1"/>
</dbReference>
<sequence length="107" mass="11852">MATIQELITVKLARLNQTLSQIEYNYVLAKVGLDSTSPDTSEKAELAIAYAITEVLPFIPSKVTEGGYSMEWSKEAATEYRNSIYTRYGIAIPGNSQPTVSEASNRW</sequence>
<dbReference type="InterPro" id="IPR046552">
    <property type="entry name" value="DUF6706"/>
</dbReference>
<name>A0A7K1SNV7_9BACT</name>
<evidence type="ECO:0000313" key="1">
    <source>
        <dbReference type="EMBL" id="MVM35266.1"/>
    </source>
</evidence>
<gene>
    <name evidence="1" type="ORF">GO755_34915</name>
</gene>
<protein>
    <submittedName>
        <fullName evidence="1">Uncharacterized protein</fullName>
    </submittedName>
</protein>
<organism evidence="1 2">
    <name type="scientific">Spirosoma arboris</name>
    <dbReference type="NCBI Taxonomy" id="2682092"/>
    <lineage>
        <taxon>Bacteria</taxon>
        <taxon>Pseudomonadati</taxon>
        <taxon>Bacteroidota</taxon>
        <taxon>Cytophagia</taxon>
        <taxon>Cytophagales</taxon>
        <taxon>Cytophagaceae</taxon>
        <taxon>Spirosoma</taxon>
    </lineage>
</organism>
<reference evidence="1 2" key="1">
    <citation type="submission" date="2019-12" db="EMBL/GenBank/DDBJ databases">
        <title>Spirosoma sp. HMF4905 genome sequencing and assembly.</title>
        <authorList>
            <person name="Kang H."/>
            <person name="Cha I."/>
            <person name="Kim H."/>
            <person name="Joh K."/>
        </authorList>
    </citation>
    <scope>NUCLEOTIDE SEQUENCE [LARGE SCALE GENOMIC DNA]</scope>
    <source>
        <strain evidence="1 2">HMF4905</strain>
    </source>
</reference>
<evidence type="ECO:0000313" key="2">
    <source>
        <dbReference type="Proteomes" id="UP000436006"/>
    </source>
</evidence>
<keyword evidence="2" id="KW-1185">Reference proteome</keyword>
<dbReference type="Pfam" id="PF20449">
    <property type="entry name" value="DUF6706"/>
    <property type="match status" value="1"/>
</dbReference>
<accession>A0A7K1SNV7</accession>
<dbReference type="Proteomes" id="UP000436006">
    <property type="component" value="Unassembled WGS sequence"/>
</dbReference>
<dbReference type="AlphaFoldDB" id="A0A7K1SNV7"/>
<dbReference type="EMBL" id="WPIN01000021">
    <property type="protein sequence ID" value="MVM35266.1"/>
    <property type="molecule type" value="Genomic_DNA"/>
</dbReference>
<proteinExistence type="predicted"/>
<comment type="caution">
    <text evidence="1">The sequence shown here is derived from an EMBL/GenBank/DDBJ whole genome shotgun (WGS) entry which is preliminary data.</text>
</comment>